<reference evidence="2" key="1">
    <citation type="journal article" date="2014" name="Soil Biol. Biochem.">
        <title>Structure and function of bacterial communities in ageing soils: Insights from the Mendocino ecological staircase.</title>
        <authorList>
            <person name="Uroz S."/>
            <person name="Tech J.J."/>
            <person name="Sawaya N.A."/>
            <person name="Frey-Klett P."/>
            <person name="Leveau J.H.J."/>
        </authorList>
    </citation>
    <scope>NUCLEOTIDE SEQUENCE [LARGE SCALE GENOMIC DNA]</scope>
    <source>
        <strain evidence="2">Cal35</strain>
    </source>
</reference>
<dbReference type="HOGENOM" id="CLU_2733043_0_0_4"/>
<dbReference type="RefSeq" id="WP_156117597.1">
    <property type="nucleotide sequence ID" value="NZ_CP009962.1"/>
</dbReference>
<dbReference type="KEGG" id="care:LT85_4159"/>
<dbReference type="EMBL" id="CP009962">
    <property type="protein sequence ID" value="AIY43317.1"/>
    <property type="molecule type" value="Genomic_DNA"/>
</dbReference>
<dbReference type="AlphaFoldDB" id="A0A0A1FKB5"/>
<sequence length="71" mass="7839">MLDQQAMSAVDFKSNIIDRGGHFLSTSKARIVPPWVVDSPSLRQGLKAQFKLIRDAAQSRLVPAAVDVWGF</sequence>
<name>A0A0A1FKB5_9BURK</name>
<evidence type="ECO:0000313" key="2">
    <source>
        <dbReference type="Proteomes" id="UP000030302"/>
    </source>
</evidence>
<proteinExistence type="predicted"/>
<organism evidence="1 2">
    <name type="scientific">Collimonas arenae</name>
    <dbReference type="NCBI Taxonomy" id="279058"/>
    <lineage>
        <taxon>Bacteria</taxon>
        <taxon>Pseudomonadati</taxon>
        <taxon>Pseudomonadota</taxon>
        <taxon>Betaproteobacteria</taxon>
        <taxon>Burkholderiales</taxon>
        <taxon>Oxalobacteraceae</taxon>
        <taxon>Collimonas</taxon>
    </lineage>
</organism>
<keyword evidence="2" id="KW-1185">Reference proteome</keyword>
<dbReference type="STRING" id="279058.LT85_4159"/>
<accession>A0A0A1FKB5</accession>
<protein>
    <submittedName>
        <fullName evidence="1">Uncharacterized protein</fullName>
    </submittedName>
</protein>
<dbReference type="Proteomes" id="UP000030302">
    <property type="component" value="Chromosome"/>
</dbReference>
<gene>
    <name evidence="1" type="ORF">LT85_4159</name>
</gene>
<evidence type="ECO:0000313" key="1">
    <source>
        <dbReference type="EMBL" id="AIY43317.1"/>
    </source>
</evidence>